<comment type="caution">
    <text evidence="1">The sequence shown here is derived from an EMBL/GenBank/DDBJ whole genome shotgun (WGS) entry which is preliminary data.</text>
</comment>
<evidence type="ECO:0000313" key="1">
    <source>
        <dbReference type="EMBL" id="MBI4727284.1"/>
    </source>
</evidence>
<protein>
    <submittedName>
        <fullName evidence="1">Winged helix-turn-helix domain-containing protein</fullName>
    </submittedName>
</protein>
<dbReference type="Gene3D" id="1.10.10.10">
    <property type="entry name" value="Winged helix-like DNA-binding domain superfamily/Winged helix DNA-binding domain"/>
    <property type="match status" value="1"/>
</dbReference>
<gene>
    <name evidence="1" type="ORF">HY768_08715</name>
</gene>
<dbReference type="AlphaFoldDB" id="A0A933IDC5"/>
<organism evidence="1 2">
    <name type="scientific">candidate division TA06 bacterium</name>
    <dbReference type="NCBI Taxonomy" id="2250710"/>
    <lineage>
        <taxon>Bacteria</taxon>
        <taxon>Bacteria division TA06</taxon>
    </lineage>
</organism>
<dbReference type="InterPro" id="IPR036388">
    <property type="entry name" value="WH-like_DNA-bd_sf"/>
</dbReference>
<proteinExistence type="predicted"/>
<sequence length="66" mass="7256">MNIAEIGKNAGLVWKTLHQKASPNAANLKKLTGLDDKNLCLALGWLAREGKINFHSEKRSATIDLK</sequence>
<evidence type="ECO:0000313" key="2">
    <source>
        <dbReference type="Proteomes" id="UP000736328"/>
    </source>
</evidence>
<dbReference type="EMBL" id="JACQXR010000114">
    <property type="protein sequence ID" value="MBI4727284.1"/>
    <property type="molecule type" value="Genomic_DNA"/>
</dbReference>
<dbReference type="Pfam" id="PF10771">
    <property type="entry name" value="DUF2582"/>
    <property type="match status" value="1"/>
</dbReference>
<reference evidence="1" key="1">
    <citation type="submission" date="2020-07" db="EMBL/GenBank/DDBJ databases">
        <title>Huge and variable diversity of episymbiotic CPR bacteria and DPANN archaea in groundwater ecosystems.</title>
        <authorList>
            <person name="He C.Y."/>
            <person name="Keren R."/>
            <person name="Whittaker M."/>
            <person name="Farag I.F."/>
            <person name="Doudna J."/>
            <person name="Cate J.H.D."/>
            <person name="Banfield J.F."/>
        </authorList>
    </citation>
    <scope>NUCLEOTIDE SEQUENCE</scope>
    <source>
        <strain evidence="1">NC_groundwater_1520_Pr4_B-0.1um_53_5</strain>
    </source>
</reference>
<dbReference type="InterPro" id="IPR019707">
    <property type="entry name" value="DUF2582"/>
</dbReference>
<dbReference type="Proteomes" id="UP000736328">
    <property type="component" value="Unassembled WGS sequence"/>
</dbReference>
<name>A0A933IDC5_UNCT6</name>
<accession>A0A933IDC5</accession>